<dbReference type="PANTHER" id="PTHR43484">
    <property type="match status" value="1"/>
</dbReference>
<name>A0A5K7YC96_9BACT</name>
<comment type="similarity">
    <text evidence="2">Belongs to the FliN/MopA/SpaO family.</text>
</comment>
<keyword evidence="5" id="KW-0145">Chemotaxis</keyword>
<dbReference type="OrthoDB" id="9773459at2"/>
<dbReference type="GO" id="GO:0006935">
    <property type="term" value="P:chemotaxis"/>
    <property type="evidence" value="ECO:0007669"/>
    <property type="project" value="UniProtKB-KW"/>
</dbReference>
<evidence type="ECO:0000256" key="8">
    <source>
        <dbReference type="SAM" id="MobiDB-lite"/>
    </source>
</evidence>
<keyword evidence="11" id="KW-1185">Reference proteome</keyword>
<dbReference type="GO" id="GO:0003774">
    <property type="term" value="F:cytoskeletal motor activity"/>
    <property type="evidence" value="ECO:0007669"/>
    <property type="project" value="InterPro"/>
</dbReference>
<proteinExistence type="inferred from homology"/>
<dbReference type="KEGG" id="dalk:DSCA_06980"/>
<dbReference type="Proteomes" id="UP000427906">
    <property type="component" value="Chromosome"/>
</dbReference>
<evidence type="ECO:0000313" key="11">
    <source>
        <dbReference type="Proteomes" id="UP000427906"/>
    </source>
</evidence>
<sequence length="128" mass="13763">MANAINPASSDSGAGHRPLKLPTEPMGAIDMPDTTNNQQAEATENLDLLLDIPLEITIELGRTKMLINDLLKLGQGAVIELPKEAGDTLEILANNRLIAKGDVVVVNKKYGVRLTEVISPVERLEKLG</sequence>
<feature type="domain" description="Flagellar motor switch protein FliN-like C-terminal" evidence="9">
    <location>
        <begin position="48"/>
        <end position="118"/>
    </location>
</feature>
<dbReference type="InterPro" id="IPR012826">
    <property type="entry name" value="FliN"/>
</dbReference>
<evidence type="ECO:0000256" key="3">
    <source>
        <dbReference type="ARBA" id="ARBA00021897"/>
    </source>
</evidence>
<evidence type="ECO:0000313" key="10">
    <source>
        <dbReference type="EMBL" id="BBO66768.1"/>
    </source>
</evidence>
<feature type="compositionally biased region" description="Polar residues" evidence="8">
    <location>
        <begin position="1"/>
        <end position="12"/>
    </location>
</feature>
<evidence type="ECO:0000256" key="1">
    <source>
        <dbReference type="ARBA" id="ARBA00004413"/>
    </source>
</evidence>
<dbReference type="Pfam" id="PF01052">
    <property type="entry name" value="FliMN_C"/>
    <property type="match status" value="1"/>
</dbReference>
<dbReference type="GO" id="GO:0005886">
    <property type="term" value="C:plasma membrane"/>
    <property type="evidence" value="ECO:0007669"/>
    <property type="project" value="UniProtKB-SubCell"/>
</dbReference>
<evidence type="ECO:0000256" key="2">
    <source>
        <dbReference type="ARBA" id="ARBA00009226"/>
    </source>
</evidence>
<dbReference type="PRINTS" id="PR00956">
    <property type="entry name" value="FLGMOTORFLIN"/>
</dbReference>
<dbReference type="Gene3D" id="2.30.330.10">
    <property type="entry name" value="SpoA-like"/>
    <property type="match status" value="1"/>
</dbReference>
<evidence type="ECO:0000256" key="6">
    <source>
        <dbReference type="ARBA" id="ARBA00022779"/>
    </source>
</evidence>
<comment type="subcellular location">
    <subcellularLocation>
        <location evidence="1">Cell membrane</location>
        <topology evidence="1">Peripheral membrane protein</topology>
        <orientation evidence="1">Cytoplasmic side</orientation>
    </subcellularLocation>
</comment>
<dbReference type="InterPro" id="IPR001172">
    <property type="entry name" value="FliN_T3SS_HrcQb"/>
</dbReference>
<evidence type="ECO:0000256" key="7">
    <source>
        <dbReference type="ARBA" id="ARBA00023136"/>
    </source>
</evidence>
<dbReference type="SUPFAM" id="SSF101801">
    <property type="entry name" value="Surface presentation of antigens (SPOA)"/>
    <property type="match status" value="1"/>
</dbReference>
<feature type="region of interest" description="Disordered" evidence="8">
    <location>
        <begin position="1"/>
        <end position="37"/>
    </location>
</feature>
<keyword evidence="4" id="KW-1003">Cell membrane</keyword>
<dbReference type="EMBL" id="AP021874">
    <property type="protein sequence ID" value="BBO66768.1"/>
    <property type="molecule type" value="Genomic_DNA"/>
</dbReference>
<keyword evidence="6" id="KW-0283">Flagellar rotation</keyword>
<dbReference type="PANTHER" id="PTHR43484:SF1">
    <property type="entry name" value="FLAGELLAR MOTOR SWITCH PROTEIN FLIN"/>
    <property type="match status" value="1"/>
</dbReference>
<protein>
    <recommendedName>
        <fullName evidence="3">Flagellar motor switch protein FliN</fullName>
    </recommendedName>
</protein>
<accession>A0A5K7YC96</accession>
<dbReference type="InterPro" id="IPR001543">
    <property type="entry name" value="FliN-like_C"/>
</dbReference>
<gene>
    <name evidence="10" type="ORF">DSCA_06980</name>
</gene>
<evidence type="ECO:0000256" key="4">
    <source>
        <dbReference type="ARBA" id="ARBA00022475"/>
    </source>
</evidence>
<dbReference type="GO" id="GO:0071973">
    <property type="term" value="P:bacterial-type flagellum-dependent cell motility"/>
    <property type="evidence" value="ECO:0007669"/>
    <property type="project" value="InterPro"/>
</dbReference>
<dbReference type="InterPro" id="IPR051469">
    <property type="entry name" value="FliN/MopA/SpaO"/>
</dbReference>
<dbReference type="NCBIfam" id="TIGR02480">
    <property type="entry name" value="fliN"/>
    <property type="match status" value="1"/>
</dbReference>
<reference evidence="10 11" key="1">
    <citation type="submission" date="2019-11" db="EMBL/GenBank/DDBJ databases">
        <title>Comparative genomics of hydrocarbon-degrading Desulfosarcina strains.</title>
        <authorList>
            <person name="Watanabe M."/>
            <person name="Kojima H."/>
            <person name="Fukui M."/>
        </authorList>
    </citation>
    <scope>NUCLEOTIDE SEQUENCE [LARGE SCALE GENOMIC DNA]</scope>
    <source>
        <strain evidence="10 11">PL12</strain>
    </source>
</reference>
<evidence type="ECO:0000259" key="9">
    <source>
        <dbReference type="Pfam" id="PF01052"/>
    </source>
</evidence>
<dbReference type="GO" id="GO:0009425">
    <property type="term" value="C:bacterial-type flagellum basal body"/>
    <property type="evidence" value="ECO:0007669"/>
    <property type="project" value="InterPro"/>
</dbReference>
<evidence type="ECO:0000256" key="5">
    <source>
        <dbReference type="ARBA" id="ARBA00022500"/>
    </source>
</evidence>
<dbReference type="AlphaFoldDB" id="A0A5K7YC96"/>
<keyword evidence="7" id="KW-0472">Membrane</keyword>
<organism evidence="10 11">
    <name type="scientific">Desulfosarcina alkanivorans</name>
    <dbReference type="NCBI Taxonomy" id="571177"/>
    <lineage>
        <taxon>Bacteria</taxon>
        <taxon>Pseudomonadati</taxon>
        <taxon>Thermodesulfobacteriota</taxon>
        <taxon>Desulfobacteria</taxon>
        <taxon>Desulfobacterales</taxon>
        <taxon>Desulfosarcinaceae</taxon>
        <taxon>Desulfosarcina</taxon>
    </lineage>
</organism>
<dbReference type="InterPro" id="IPR036429">
    <property type="entry name" value="SpoA-like_sf"/>
</dbReference>